<feature type="transmembrane region" description="Helical" evidence="2">
    <location>
        <begin position="12"/>
        <end position="32"/>
    </location>
</feature>
<dbReference type="SUPFAM" id="SSF53335">
    <property type="entry name" value="S-adenosyl-L-methionine-dependent methyltransferases"/>
    <property type="match status" value="1"/>
</dbReference>
<comment type="caution">
    <text evidence="4">The sequence shown here is derived from an EMBL/GenBank/DDBJ whole genome shotgun (WGS) entry which is preliminary data.</text>
</comment>
<dbReference type="InterPro" id="IPR051203">
    <property type="entry name" value="Polysaccharide_Synthase-Rel"/>
</dbReference>
<dbReference type="SUPFAM" id="SSF51735">
    <property type="entry name" value="NAD(P)-binding Rossmann-fold domains"/>
    <property type="match status" value="1"/>
</dbReference>
<dbReference type="InterPro" id="IPR003869">
    <property type="entry name" value="Polysac_CapD-like"/>
</dbReference>
<keyword evidence="2" id="KW-1133">Transmembrane helix</keyword>
<proteinExistence type="inferred from homology"/>
<evidence type="ECO:0000313" key="4">
    <source>
        <dbReference type="EMBL" id="MFD1913269.1"/>
    </source>
</evidence>
<comment type="similarity">
    <text evidence="1">Belongs to the polysaccharide synthase family.</text>
</comment>
<dbReference type="CDD" id="cd05237">
    <property type="entry name" value="UDP_invert_4-6DH_SDR_e"/>
    <property type="match status" value="1"/>
</dbReference>
<feature type="domain" description="Polysaccharide biosynthesis protein CapD-like" evidence="3">
    <location>
        <begin position="233"/>
        <end position="526"/>
    </location>
</feature>
<gene>
    <name evidence="4" type="ORF">ACFSGJ_13710</name>
</gene>
<dbReference type="Proteomes" id="UP001597353">
    <property type="component" value="Unassembled WGS sequence"/>
</dbReference>
<protein>
    <submittedName>
        <fullName evidence="4">Polysaccharide biosynthesis protein</fullName>
    </submittedName>
</protein>
<reference evidence="5" key="1">
    <citation type="journal article" date="2019" name="Int. J. Syst. Evol. Microbiol.">
        <title>The Global Catalogue of Microorganisms (GCM) 10K type strain sequencing project: providing services to taxonomists for standard genome sequencing and annotation.</title>
        <authorList>
            <consortium name="The Broad Institute Genomics Platform"/>
            <consortium name="The Broad Institute Genome Sequencing Center for Infectious Disease"/>
            <person name="Wu L."/>
            <person name="Ma J."/>
        </authorList>
    </citation>
    <scope>NUCLEOTIDE SEQUENCE [LARGE SCALE GENOMIC DNA]</scope>
    <source>
        <strain evidence="5">CGMCC 4.7242</strain>
    </source>
</reference>
<evidence type="ECO:0000256" key="1">
    <source>
        <dbReference type="ARBA" id="ARBA00007430"/>
    </source>
</evidence>
<evidence type="ECO:0000259" key="3">
    <source>
        <dbReference type="Pfam" id="PF02719"/>
    </source>
</evidence>
<evidence type="ECO:0000313" key="5">
    <source>
        <dbReference type="Proteomes" id="UP001597353"/>
    </source>
</evidence>
<dbReference type="InterPro" id="IPR036291">
    <property type="entry name" value="NAD(P)-bd_dom_sf"/>
</dbReference>
<dbReference type="RefSeq" id="WP_390262862.1">
    <property type="nucleotide sequence ID" value="NZ_JBHUGH010000010.1"/>
</dbReference>
<keyword evidence="5" id="KW-1185">Reference proteome</keyword>
<keyword evidence="2" id="KW-0812">Transmembrane</keyword>
<dbReference type="Pfam" id="PF02719">
    <property type="entry name" value="Polysacc_synt_2"/>
    <property type="match status" value="1"/>
</dbReference>
<name>A0ABW4S7A8_9RHOB</name>
<feature type="transmembrane region" description="Helical" evidence="2">
    <location>
        <begin position="44"/>
        <end position="63"/>
    </location>
</feature>
<evidence type="ECO:0000256" key="2">
    <source>
        <dbReference type="SAM" id="Phobius"/>
    </source>
</evidence>
<dbReference type="InterPro" id="IPR029063">
    <property type="entry name" value="SAM-dependent_MTases_sf"/>
</dbReference>
<dbReference type="PANTHER" id="PTHR43318:SF1">
    <property type="entry name" value="POLYSACCHARIDE BIOSYNTHESIS PROTEIN EPSC-RELATED"/>
    <property type="match status" value="1"/>
</dbReference>
<accession>A0ABW4S7A8</accession>
<dbReference type="EMBL" id="JBHUGH010000010">
    <property type="protein sequence ID" value="MFD1913269.1"/>
    <property type="molecule type" value="Genomic_DNA"/>
</dbReference>
<dbReference type="Pfam" id="PF13727">
    <property type="entry name" value="CoA_binding_3"/>
    <property type="match status" value="1"/>
</dbReference>
<organism evidence="4 5">
    <name type="scientific">Halodurantibacterium flavum</name>
    <dbReference type="NCBI Taxonomy" id="1382802"/>
    <lineage>
        <taxon>Bacteria</taxon>
        <taxon>Pseudomonadati</taxon>
        <taxon>Pseudomonadota</taxon>
        <taxon>Alphaproteobacteria</taxon>
        <taxon>Rhodobacterales</taxon>
        <taxon>Paracoccaceae</taxon>
        <taxon>Halodurantibacterium</taxon>
    </lineage>
</organism>
<dbReference type="PANTHER" id="PTHR43318">
    <property type="entry name" value="UDP-N-ACETYLGLUCOSAMINE 4,6-DEHYDRATASE"/>
    <property type="match status" value="1"/>
</dbReference>
<sequence>MAAFLVLAGGGGPWLAFILSVLAGAGALLLGLHRIKLVGYDLENACRGFWLAAGLGVAALFLMAPIDAILWMMAFFLGHVGLRVGLLRILLQVGRVVHPVQRVVIYGAGQTGMQIASALRLHRRIRPVAFVDDDKSLWGTDIAGLTVLPPQDLAEIVRKGQTAKVLLAIPSAPAARQRRIVTDLRGMGTRVVVCPSLSDLMTEEGQETGSIDRFLGRAGVPLTAGAELKGLSVMVTGAGGSIGSELCRQLLAMSVRRLVLLERSEIALYSLMRELSPRAEAEGVTLVPVLASILDAALVARALRENSVSEVFHAAAYKHVPMIENDPVSGLANNSLGTRVLGEVAVKCGVRRFTLISTDKAVSPASIMGASKRLAELIVQDLARRSANTAFAIVRFGNVLGSSGSVVPLFRKQIAEGGPVTVTHPEVTRYFMSVGEAVHLVLEAGGLASAGDAAIFVLDMGAPRRIADLANEMVRAAGYRPFEGRQGEGDIEIRYTGLRPGEKLHESLASSDCLVPTSNPRILRAKEDALSQLETAAALRALRDIVAEGDPVAAREFVSRWVPGYNAGSAALQPCIPQAPVSLKSAL</sequence>
<keyword evidence="2" id="KW-0472">Membrane</keyword>
<dbReference type="Gene3D" id="3.40.50.720">
    <property type="entry name" value="NAD(P)-binding Rossmann-like Domain"/>
    <property type="match status" value="2"/>
</dbReference>